<gene>
    <name evidence="6" type="ORF">ANDGO_08793</name>
</gene>
<reference evidence="6" key="1">
    <citation type="submission" date="2019-09" db="EMBL/GenBank/DDBJ databases">
        <title>The Mitochondrial Proteome of the Jakobid, Andalucia godoyi, a Protist With the Most Gene-Rich and Bacteria-Like Mitochondrial Genome.</title>
        <authorList>
            <person name="Gray M.W."/>
            <person name="Burger G."/>
            <person name="Derelle R."/>
            <person name="Klimes V."/>
            <person name="Leger M."/>
            <person name="Sarrasin M."/>
            <person name="Vlcek C."/>
            <person name="Roger A.J."/>
            <person name="Elias M."/>
            <person name="Lang B.F."/>
        </authorList>
    </citation>
    <scope>NUCLEOTIDE SEQUENCE</scope>
    <source>
        <strain evidence="6">And28</strain>
    </source>
</reference>
<accession>A0A8K0F4D1</accession>
<comment type="subcellular location">
    <subcellularLocation>
        <location evidence="1">Mitochondrion</location>
    </subcellularLocation>
</comment>
<keyword evidence="5" id="KW-0812">Transmembrane</keyword>
<dbReference type="GO" id="GO:0033617">
    <property type="term" value="P:mitochondrial respiratory chain complex IV assembly"/>
    <property type="evidence" value="ECO:0007669"/>
    <property type="project" value="TreeGrafter"/>
</dbReference>
<dbReference type="AlphaFoldDB" id="A0A8K0F4D1"/>
<comment type="caution">
    <text evidence="6">The sequence shown here is derived from an EMBL/GenBank/DDBJ whole genome shotgun (WGS) entry which is preliminary data.</text>
</comment>
<feature type="transmembrane region" description="Helical" evidence="5">
    <location>
        <begin position="6"/>
        <end position="25"/>
    </location>
</feature>
<comment type="similarity">
    <text evidence="2">Belongs to the PET117 family.</text>
</comment>
<dbReference type="GO" id="GO:0005739">
    <property type="term" value="C:mitochondrion"/>
    <property type="evidence" value="ECO:0007669"/>
    <property type="project" value="UniProtKB-SubCell"/>
</dbReference>
<keyword evidence="7" id="KW-1185">Reference proteome</keyword>
<organism evidence="6 7">
    <name type="scientific">Andalucia godoyi</name>
    <name type="common">Flagellate</name>
    <dbReference type="NCBI Taxonomy" id="505711"/>
    <lineage>
        <taxon>Eukaryota</taxon>
        <taxon>Discoba</taxon>
        <taxon>Jakobida</taxon>
        <taxon>Andalucina</taxon>
        <taxon>Andaluciidae</taxon>
        <taxon>Andalucia</taxon>
    </lineage>
</organism>
<evidence type="ECO:0000313" key="7">
    <source>
        <dbReference type="Proteomes" id="UP000799049"/>
    </source>
</evidence>
<dbReference type="InterPro" id="IPR031568">
    <property type="entry name" value="Pet117"/>
</dbReference>
<dbReference type="PANTHER" id="PTHR28163">
    <property type="entry name" value="PROTEIN PET117 HOMOLOG, MITOCHONDRIAL"/>
    <property type="match status" value="1"/>
</dbReference>
<dbReference type="OrthoDB" id="76305at2759"/>
<keyword evidence="3" id="KW-0809">Transit peptide</keyword>
<keyword evidence="4" id="KW-0496">Mitochondrion</keyword>
<evidence type="ECO:0000256" key="1">
    <source>
        <dbReference type="ARBA" id="ARBA00004173"/>
    </source>
</evidence>
<name>A0A8K0F4D1_ANDGO</name>
<sequence>MGSRTAMAVFVGSGVLLCGVVWFVMKDQRDSRLRMKEGIKRDMERVEWRRRELAAQLQQPEPPR</sequence>
<dbReference type="EMBL" id="VRVR01000043">
    <property type="protein sequence ID" value="KAF0852347.1"/>
    <property type="molecule type" value="Genomic_DNA"/>
</dbReference>
<keyword evidence="5" id="KW-0472">Membrane</keyword>
<proteinExistence type="inferred from homology"/>
<evidence type="ECO:0000313" key="6">
    <source>
        <dbReference type="EMBL" id="KAF0852347.1"/>
    </source>
</evidence>
<evidence type="ECO:0000256" key="5">
    <source>
        <dbReference type="SAM" id="Phobius"/>
    </source>
</evidence>
<evidence type="ECO:0000256" key="2">
    <source>
        <dbReference type="ARBA" id="ARBA00008197"/>
    </source>
</evidence>
<keyword evidence="5" id="KW-1133">Transmembrane helix</keyword>
<evidence type="ECO:0000256" key="3">
    <source>
        <dbReference type="ARBA" id="ARBA00022946"/>
    </source>
</evidence>
<evidence type="ECO:0000256" key="4">
    <source>
        <dbReference type="ARBA" id="ARBA00023128"/>
    </source>
</evidence>
<protein>
    <submittedName>
        <fullName evidence="6">Mitochondrial CIV assembly protein Pet117</fullName>
    </submittedName>
</protein>
<dbReference type="PANTHER" id="PTHR28163:SF1">
    <property type="entry name" value="PROTEIN PET117 HOMOLOG, MITOCHONDRIAL"/>
    <property type="match status" value="1"/>
</dbReference>
<dbReference type="Proteomes" id="UP000799049">
    <property type="component" value="Unassembled WGS sequence"/>
</dbReference>
<dbReference type="Pfam" id="PF15786">
    <property type="entry name" value="PET117"/>
    <property type="match status" value="1"/>
</dbReference>